<evidence type="ECO:0000313" key="3">
    <source>
        <dbReference type="Proteomes" id="UP000289738"/>
    </source>
</evidence>
<evidence type="ECO:0000313" key="2">
    <source>
        <dbReference type="EMBL" id="RYR41462.1"/>
    </source>
</evidence>
<keyword evidence="1" id="KW-1133">Transmembrane helix</keyword>
<protein>
    <submittedName>
        <fullName evidence="2">Uncharacterized protein</fullName>
    </submittedName>
</protein>
<keyword evidence="1" id="KW-0472">Membrane</keyword>
<sequence>MRSYKGIRTNINNKGMTGIEGPGTLKPWRLVSMVSACCMLKFFCILWNLNFSVSQGYYKNLVVQQNMSPVPIYYYKNHNEWLLLLLLFTCMIRTRGLLPFGALFLYKDLPMHMNMIANKTAIVQMVKLQAHPWLVLTQTMKVTPTMAPMVRLNKNQLKKLDI</sequence>
<proteinExistence type="predicted"/>
<accession>A0A445BS25</accession>
<name>A0A445BS25_ARAHY</name>
<comment type="caution">
    <text evidence="2">The sequence shown here is derived from an EMBL/GenBank/DDBJ whole genome shotgun (WGS) entry which is preliminary data.</text>
</comment>
<dbReference type="Proteomes" id="UP000289738">
    <property type="component" value="Chromosome A08"/>
</dbReference>
<feature type="transmembrane region" description="Helical" evidence="1">
    <location>
        <begin position="81"/>
        <end position="106"/>
    </location>
</feature>
<dbReference type="AlphaFoldDB" id="A0A445BS25"/>
<dbReference type="EMBL" id="SDMP01000008">
    <property type="protein sequence ID" value="RYR41462.1"/>
    <property type="molecule type" value="Genomic_DNA"/>
</dbReference>
<reference evidence="2 3" key="1">
    <citation type="submission" date="2019-01" db="EMBL/GenBank/DDBJ databases">
        <title>Sequencing of cultivated peanut Arachis hypogaea provides insights into genome evolution and oil improvement.</title>
        <authorList>
            <person name="Chen X."/>
        </authorList>
    </citation>
    <scope>NUCLEOTIDE SEQUENCE [LARGE SCALE GENOMIC DNA]</scope>
    <source>
        <strain evidence="3">cv. Fuhuasheng</strain>
        <tissue evidence="2">Leaves</tissue>
    </source>
</reference>
<gene>
    <name evidence="2" type="ORF">Ahy_A08g037860</name>
</gene>
<keyword evidence="1" id="KW-0812">Transmembrane</keyword>
<evidence type="ECO:0000256" key="1">
    <source>
        <dbReference type="SAM" id="Phobius"/>
    </source>
</evidence>
<organism evidence="2 3">
    <name type="scientific">Arachis hypogaea</name>
    <name type="common">Peanut</name>
    <dbReference type="NCBI Taxonomy" id="3818"/>
    <lineage>
        <taxon>Eukaryota</taxon>
        <taxon>Viridiplantae</taxon>
        <taxon>Streptophyta</taxon>
        <taxon>Embryophyta</taxon>
        <taxon>Tracheophyta</taxon>
        <taxon>Spermatophyta</taxon>
        <taxon>Magnoliopsida</taxon>
        <taxon>eudicotyledons</taxon>
        <taxon>Gunneridae</taxon>
        <taxon>Pentapetalae</taxon>
        <taxon>rosids</taxon>
        <taxon>fabids</taxon>
        <taxon>Fabales</taxon>
        <taxon>Fabaceae</taxon>
        <taxon>Papilionoideae</taxon>
        <taxon>50 kb inversion clade</taxon>
        <taxon>dalbergioids sensu lato</taxon>
        <taxon>Dalbergieae</taxon>
        <taxon>Pterocarpus clade</taxon>
        <taxon>Arachis</taxon>
    </lineage>
</organism>
<keyword evidence="3" id="KW-1185">Reference proteome</keyword>